<dbReference type="Proteomes" id="UP000642180">
    <property type="component" value="Unassembled WGS sequence"/>
</dbReference>
<organism evidence="1 2">
    <name type="scientific">Oxalicibacterium faecigallinarum</name>
    <dbReference type="NCBI Taxonomy" id="573741"/>
    <lineage>
        <taxon>Bacteria</taxon>
        <taxon>Pseudomonadati</taxon>
        <taxon>Pseudomonadota</taxon>
        <taxon>Betaproteobacteria</taxon>
        <taxon>Burkholderiales</taxon>
        <taxon>Oxalobacteraceae</taxon>
        <taxon>Oxalicibacterium</taxon>
    </lineage>
</organism>
<proteinExistence type="predicted"/>
<gene>
    <name evidence="1" type="ORF">GCM10008066_04000</name>
</gene>
<dbReference type="EMBL" id="BMDI01000001">
    <property type="protein sequence ID" value="GGI16446.1"/>
    <property type="molecule type" value="Genomic_DNA"/>
</dbReference>
<sequence length="217" mass="22943">MSGGKRFKFAGSKIAVLLGFDEAGELEITEITNTNPAVLTIADHGLEIGGILHLKDIEGMEELNETVVVIEAVTENSITLADVDATEYGVFAGAGTAVPGVVSNFCELTQYTRTGGTSGEMDATTICSKAKEFEVDLPDFGTTQLGYNFAPRTAVQGKLEDAYRSSDVTGVVVKLPKNGGHMIQLGYVQQTSETSGNGTLWTATATIRNTGARIDLQ</sequence>
<dbReference type="AlphaFoldDB" id="A0A8J3F480"/>
<name>A0A8J3F480_9BURK</name>
<protein>
    <recommendedName>
        <fullName evidence="3">Phage tail protein</fullName>
    </recommendedName>
</protein>
<evidence type="ECO:0000313" key="2">
    <source>
        <dbReference type="Proteomes" id="UP000642180"/>
    </source>
</evidence>
<evidence type="ECO:0000313" key="1">
    <source>
        <dbReference type="EMBL" id="GGI16446.1"/>
    </source>
</evidence>
<dbReference type="Gene3D" id="4.10.410.40">
    <property type="match status" value="1"/>
</dbReference>
<keyword evidence="2" id="KW-1185">Reference proteome</keyword>
<dbReference type="InterPro" id="IPR014918">
    <property type="entry name" value="Phage_tail_3"/>
</dbReference>
<evidence type="ECO:0008006" key="3">
    <source>
        <dbReference type="Google" id="ProtNLM"/>
    </source>
</evidence>
<dbReference type="RefSeq" id="WP_188379606.1">
    <property type="nucleotide sequence ID" value="NZ_BMDI01000001.1"/>
</dbReference>
<comment type="caution">
    <text evidence="1">The sequence shown here is derived from an EMBL/GenBank/DDBJ whole genome shotgun (WGS) entry which is preliminary data.</text>
</comment>
<accession>A0A8J3F480</accession>
<reference evidence="2" key="1">
    <citation type="journal article" date="2019" name="Int. J. Syst. Evol. Microbiol.">
        <title>The Global Catalogue of Microorganisms (GCM) 10K type strain sequencing project: providing services to taxonomists for standard genome sequencing and annotation.</title>
        <authorList>
            <consortium name="The Broad Institute Genomics Platform"/>
            <consortium name="The Broad Institute Genome Sequencing Center for Infectious Disease"/>
            <person name="Wu L."/>
            <person name="Ma J."/>
        </authorList>
    </citation>
    <scope>NUCLEOTIDE SEQUENCE [LARGE SCALE GENOMIC DNA]</scope>
    <source>
        <strain evidence="2">CCM 2767</strain>
    </source>
</reference>
<dbReference type="Pfam" id="PF08813">
    <property type="entry name" value="Phage_tail_3"/>
    <property type="match status" value="1"/>
</dbReference>